<dbReference type="InterPro" id="IPR001207">
    <property type="entry name" value="Transposase_mutator"/>
</dbReference>
<dbReference type="EMBL" id="PFMR01000297">
    <property type="protein sequence ID" value="PIZ14872.1"/>
    <property type="molecule type" value="Genomic_DNA"/>
</dbReference>
<comment type="function">
    <text evidence="1 6">Required for the transposition of the insertion element.</text>
</comment>
<dbReference type="Proteomes" id="UP000229307">
    <property type="component" value="Unassembled WGS sequence"/>
</dbReference>
<comment type="similarity">
    <text evidence="2 6">Belongs to the transposase mutator family.</text>
</comment>
<keyword evidence="5 6" id="KW-0233">DNA recombination</keyword>
<sequence length="392" mass="46749">METLCFKGNYTKRFARVKEFCNEKVEFVLDEFLRQFCNSWLEDEYVIQSGREWHQRSQDRLDYRAGHYTRSIITGRGVIELSVPRGAKGKYTYTLFERFKRRTEKFEDIVVDALLKGHSSRKASRFFASMFGKSTISHQAAMQTMRRFDHALDKWKHRPIRDEALILVLDAVLLKGAIQNIKRATPVLFAYVIYPDGQEDVLDFEIEHGESTNAWSKFCQRLYERGLKNVKLVVHDDCDAIGNAIALCWPKALDQQCVFHILNNFTKKLKGYKDKQNIIDDASWLYEAISEEEFYRWLIKFRKKYNRYRYAAPFKYFFGKIHQSIRYFELPREYWTIAKTSNRLERFFEELKRRIKIFRRFPNSGSCKRWLYALLIEIKPNNISATLESQHS</sequence>
<evidence type="ECO:0000313" key="8">
    <source>
        <dbReference type="Proteomes" id="UP000229307"/>
    </source>
</evidence>
<evidence type="ECO:0000256" key="1">
    <source>
        <dbReference type="ARBA" id="ARBA00002190"/>
    </source>
</evidence>
<feature type="non-terminal residue" evidence="7">
    <location>
        <position position="392"/>
    </location>
</feature>
<protein>
    <recommendedName>
        <fullName evidence="6">Mutator family transposase</fullName>
    </recommendedName>
</protein>
<dbReference type="PANTHER" id="PTHR33217">
    <property type="entry name" value="TRANSPOSASE FOR INSERTION SEQUENCE ELEMENT IS1081"/>
    <property type="match status" value="1"/>
</dbReference>
<reference evidence="8" key="1">
    <citation type="submission" date="2017-09" db="EMBL/GenBank/DDBJ databases">
        <title>Depth-based differentiation of microbial function through sediment-hosted aquifers and enrichment of novel symbionts in the deep terrestrial subsurface.</title>
        <authorList>
            <person name="Probst A.J."/>
            <person name="Ladd B."/>
            <person name="Jarett J.K."/>
            <person name="Geller-Mcgrath D.E."/>
            <person name="Sieber C.M.K."/>
            <person name="Emerson J.B."/>
            <person name="Anantharaman K."/>
            <person name="Thomas B.C."/>
            <person name="Malmstrom R."/>
            <person name="Stieglmeier M."/>
            <person name="Klingl A."/>
            <person name="Woyke T."/>
            <person name="Ryan C.M."/>
            <person name="Banfield J.F."/>
        </authorList>
    </citation>
    <scope>NUCLEOTIDE SEQUENCE [LARGE SCALE GENOMIC DNA]</scope>
</reference>
<evidence type="ECO:0000256" key="6">
    <source>
        <dbReference type="RuleBase" id="RU365089"/>
    </source>
</evidence>
<evidence type="ECO:0000256" key="5">
    <source>
        <dbReference type="ARBA" id="ARBA00023172"/>
    </source>
</evidence>
<proteinExistence type="inferred from homology"/>
<dbReference type="GO" id="GO:0004803">
    <property type="term" value="F:transposase activity"/>
    <property type="evidence" value="ECO:0007669"/>
    <property type="project" value="UniProtKB-UniRule"/>
</dbReference>
<dbReference type="GO" id="GO:0006313">
    <property type="term" value="P:DNA transposition"/>
    <property type="evidence" value="ECO:0007669"/>
    <property type="project" value="UniProtKB-UniRule"/>
</dbReference>
<keyword evidence="3 6" id="KW-0815">Transposition</keyword>
<gene>
    <name evidence="7" type="ORF">COY52_10835</name>
</gene>
<evidence type="ECO:0000256" key="2">
    <source>
        <dbReference type="ARBA" id="ARBA00010961"/>
    </source>
</evidence>
<comment type="caution">
    <text evidence="7">The sequence shown here is derived from an EMBL/GenBank/DDBJ whole genome shotgun (WGS) entry which is preliminary data.</text>
</comment>
<accession>A0A2M7S5R0</accession>
<dbReference type="AlphaFoldDB" id="A0A2M7S5R0"/>
<keyword evidence="6" id="KW-0814">Transposable element</keyword>
<organism evidence="7 8">
    <name type="scientific">Candidatus Desantisbacteria bacterium CG_4_10_14_0_8_um_filter_48_22</name>
    <dbReference type="NCBI Taxonomy" id="1974543"/>
    <lineage>
        <taxon>Bacteria</taxon>
        <taxon>Candidatus Desantisiibacteriota</taxon>
    </lineage>
</organism>
<name>A0A2M7S5R0_9BACT</name>
<evidence type="ECO:0000256" key="4">
    <source>
        <dbReference type="ARBA" id="ARBA00023125"/>
    </source>
</evidence>
<dbReference type="PANTHER" id="PTHR33217:SF7">
    <property type="entry name" value="TRANSPOSASE FOR INSERTION SEQUENCE ELEMENT IS1081"/>
    <property type="match status" value="1"/>
</dbReference>
<dbReference type="Pfam" id="PF00872">
    <property type="entry name" value="Transposase_mut"/>
    <property type="match status" value="1"/>
</dbReference>
<keyword evidence="4 6" id="KW-0238">DNA-binding</keyword>
<dbReference type="NCBIfam" id="NF033543">
    <property type="entry name" value="transpos_IS256"/>
    <property type="match status" value="1"/>
</dbReference>
<dbReference type="GO" id="GO:0003677">
    <property type="term" value="F:DNA binding"/>
    <property type="evidence" value="ECO:0007669"/>
    <property type="project" value="UniProtKB-UniRule"/>
</dbReference>
<evidence type="ECO:0000313" key="7">
    <source>
        <dbReference type="EMBL" id="PIZ14872.1"/>
    </source>
</evidence>
<evidence type="ECO:0000256" key="3">
    <source>
        <dbReference type="ARBA" id="ARBA00022578"/>
    </source>
</evidence>